<keyword evidence="1" id="KW-0547">Nucleotide-binding</keyword>
<dbReference type="GO" id="GO:0005829">
    <property type="term" value="C:cytosol"/>
    <property type="evidence" value="ECO:0007669"/>
    <property type="project" value="TreeGrafter"/>
</dbReference>
<evidence type="ECO:0000313" key="13">
    <source>
        <dbReference type="Proteomes" id="UP000663870"/>
    </source>
</evidence>
<dbReference type="Proteomes" id="UP000663889">
    <property type="component" value="Unassembled WGS sequence"/>
</dbReference>
<name>A0A815QFR4_9BILA</name>
<dbReference type="FunFam" id="3.40.50.300:FF:000012">
    <property type="entry name" value="Transitional endoplasmic reticulum ATPase"/>
    <property type="match status" value="1"/>
</dbReference>
<evidence type="ECO:0000259" key="4">
    <source>
        <dbReference type="SMART" id="SM01073"/>
    </source>
</evidence>
<evidence type="ECO:0000313" key="8">
    <source>
        <dbReference type="EMBL" id="CAF1670722.1"/>
    </source>
</evidence>
<dbReference type="Gene3D" id="2.40.40.20">
    <property type="match status" value="1"/>
</dbReference>
<dbReference type="Pfam" id="PF02933">
    <property type="entry name" value="CDC48_2"/>
    <property type="match status" value="1"/>
</dbReference>
<keyword evidence="13" id="KW-1185">Reference proteome</keyword>
<dbReference type="GO" id="GO:0034098">
    <property type="term" value="C:VCP-NPL4-UFD1 AAA ATPase complex"/>
    <property type="evidence" value="ECO:0007669"/>
    <property type="project" value="TreeGrafter"/>
</dbReference>
<dbReference type="FunFam" id="2.40.40.20:FF:000003">
    <property type="entry name" value="Transitional endoplasmic reticulum ATPase"/>
    <property type="match status" value="1"/>
</dbReference>
<dbReference type="Proteomes" id="UP000663854">
    <property type="component" value="Unassembled WGS sequence"/>
</dbReference>
<reference evidence="6" key="1">
    <citation type="submission" date="2021-02" db="EMBL/GenBank/DDBJ databases">
        <authorList>
            <person name="Nowell W R."/>
        </authorList>
    </citation>
    <scope>NUCLEOTIDE SEQUENCE</scope>
</reference>
<dbReference type="Proteomes" id="UP000663823">
    <property type="component" value="Unassembled WGS sequence"/>
</dbReference>
<dbReference type="Pfam" id="PF02359">
    <property type="entry name" value="CDC48_N"/>
    <property type="match status" value="1"/>
</dbReference>
<evidence type="ECO:0000313" key="11">
    <source>
        <dbReference type="EMBL" id="CAF4068827.1"/>
    </source>
</evidence>
<dbReference type="Gene3D" id="3.10.330.10">
    <property type="match status" value="1"/>
</dbReference>
<dbReference type="EMBL" id="CAJNOU010004825">
    <property type="protein sequence ID" value="CAF1456100.1"/>
    <property type="molecule type" value="Genomic_DNA"/>
</dbReference>
<dbReference type="EMBL" id="CAJNOH010013306">
    <property type="protein sequence ID" value="CAF1544430.1"/>
    <property type="molecule type" value="Genomic_DNA"/>
</dbReference>
<dbReference type="GO" id="GO:0005524">
    <property type="term" value="F:ATP binding"/>
    <property type="evidence" value="ECO:0007669"/>
    <property type="project" value="UniProtKB-KW"/>
</dbReference>
<protein>
    <recommendedName>
        <fullName evidence="14">Vesicle-fusing ATPase</fullName>
    </recommendedName>
</protein>
<dbReference type="GO" id="GO:0031593">
    <property type="term" value="F:polyubiquitin modification-dependent protein binding"/>
    <property type="evidence" value="ECO:0007669"/>
    <property type="project" value="TreeGrafter"/>
</dbReference>
<dbReference type="FunFam" id="3.10.330.10:FF:000001">
    <property type="entry name" value="Cell division control 48"/>
    <property type="match status" value="1"/>
</dbReference>
<evidence type="ECO:0000313" key="9">
    <source>
        <dbReference type="EMBL" id="CAF3997507.1"/>
    </source>
</evidence>
<dbReference type="Proteomes" id="UP000663874">
    <property type="component" value="Unassembled WGS sequence"/>
</dbReference>
<evidence type="ECO:0000256" key="1">
    <source>
        <dbReference type="ARBA" id="ARBA00022741"/>
    </source>
</evidence>
<feature type="domain" description="CDC48 N-terminal subdomain" evidence="4">
    <location>
        <begin position="6"/>
        <end position="86"/>
    </location>
</feature>
<dbReference type="SMART" id="SM01072">
    <property type="entry name" value="CDC48_2"/>
    <property type="match status" value="1"/>
</dbReference>
<dbReference type="SUPFAM" id="SSF50692">
    <property type="entry name" value="ADC-like"/>
    <property type="match status" value="1"/>
</dbReference>
<dbReference type="InterPro" id="IPR003338">
    <property type="entry name" value="CDC4_N-term_subdom"/>
</dbReference>
<evidence type="ECO:0000313" key="5">
    <source>
        <dbReference type="EMBL" id="CAF1456100.1"/>
    </source>
</evidence>
<dbReference type="EMBL" id="CAJOAX010010090">
    <property type="protein sequence ID" value="CAF4068827.1"/>
    <property type="molecule type" value="Genomic_DNA"/>
</dbReference>
<dbReference type="GO" id="GO:0051228">
    <property type="term" value="P:mitotic spindle disassembly"/>
    <property type="evidence" value="ECO:0007669"/>
    <property type="project" value="TreeGrafter"/>
</dbReference>
<dbReference type="Proteomes" id="UP000663864">
    <property type="component" value="Unassembled WGS sequence"/>
</dbReference>
<accession>A0A815QFR4</accession>
<evidence type="ECO:0000313" key="12">
    <source>
        <dbReference type="Proteomes" id="UP000663864"/>
    </source>
</evidence>
<dbReference type="InterPro" id="IPR009010">
    <property type="entry name" value="Asp_de-COase-like_dom_sf"/>
</dbReference>
<dbReference type="GO" id="GO:0005634">
    <property type="term" value="C:nucleus"/>
    <property type="evidence" value="ECO:0007669"/>
    <property type="project" value="TreeGrafter"/>
</dbReference>
<dbReference type="InterPro" id="IPR029067">
    <property type="entry name" value="CDC48_domain_2-like_sf"/>
</dbReference>
<dbReference type="GO" id="GO:0016887">
    <property type="term" value="F:ATP hydrolysis activity"/>
    <property type="evidence" value="ECO:0007669"/>
    <property type="project" value="InterPro"/>
</dbReference>
<dbReference type="EMBL" id="CAJOBE010006135">
    <property type="protein sequence ID" value="CAF3997507.1"/>
    <property type="molecule type" value="Genomic_DNA"/>
</dbReference>
<feature type="domain" description="CDC48" evidence="3">
    <location>
        <begin position="103"/>
        <end position="170"/>
    </location>
</feature>
<evidence type="ECO:0000313" key="7">
    <source>
        <dbReference type="EMBL" id="CAF1544430.1"/>
    </source>
</evidence>
<dbReference type="InterPro" id="IPR003959">
    <property type="entry name" value="ATPase_AAA_core"/>
</dbReference>
<dbReference type="GO" id="GO:0030970">
    <property type="term" value="P:retrograde protein transport, ER to cytosol"/>
    <property type="evidence" value="ECO:0007669"/>
    <property type="project" value="TreeGrafter"/>
</dbReference>
<dbReference type="SUPFAM" id="SSF52540">
    <property type="entry name" value="P-loop containing nucleoside triphosphate hydrolases"/>
    <property type="match status" value="1"/>
</dbReference>
<dbReference type="GO" id="GO:0097352">
    <property type="term" value="P:autophagosome maturation"/>
    <property type="evidence" value="ECO:0007669"/>
    <property type="project" value="TreeGrafter"/>
</dbReference>
<dbReference type="PANTHER" id="PTHR23077:SF171">
    <property type="entry name" value="NUCLEAR VALOSIN-CONTAINING PROTEIN-LIKE"/>
    <property type="match status" value="1"/>
</dbReference>
<evidence type="ECO:0008006" key="14">
    <source>
        <dbReference type="Google" id="ProtNLM"/>
    </source>
</evidence>
<comment type="caution">
    <text evidence="6">The sequence shown here is derived from an EMBL/GenBank/DDBJ whole genome shotgun (WGS) entry which is preliminary data.</text>
</comment>
<dbReference type="InterPro" id="IPR050168">
    <property type="entry name" value="AAA_ATPase_domain"/>
</dbReference>
<dbReference type="Proteomes" id="UP000663870">
    <property type="component" value="Unassembled WGS sequence"/>
</dbReference>
<dbReference type="SMART" id="SM01073">
    <property type="entry name" value="CDC48_N"/>
    <property type="match status" value="1"/>
</dbReference>
<dbReference type="EMBL" id="CAJOBD010005242">
    <property type="protein sequence ID" value="CAF4024615.1"/>
    <property type="molecule type" value="Genomic_DNA"/>
</dbReference>
<proteinExistence type="predicted"/>
<keyword evidence="2" id="KW-0067">ATP-binding</keyword>
<dbReference type="EMBL" id="CAJNOT010005310">
    <property type="protein sequence ID" value="CAF1461862.1"/>
    <property type="molecule type" value="Genomic_DNA"/>
</dbReference>
<dbReference type="Gene3D" id="3.40.50.300">
    <property type="entry name" value="P-loop containing nucleotide triphosphate hydrolases"/>
    <property type="match status" value="1"/>
</dbReference>
<sequence>MLQPNQLIVDDAIKNDNSVIALSFQKMKQLNLYTGATVILQGCQETVCAVDIGLCPTDRIQMNRAVRNNLRVCLGDIVSIEGCLDVKDGERIDVLPVDDTVHGITGNLLEVYLKPYFVGKPYRPVHKGDVFIVHAAMHAVEFKVIETEPSPYCIVTPDTVIRCGDNPIKREEEEISLNEIGYDDIGGVSKQLAQIKKMVELSLKYPQLFKTIDVKPPRRILLYGPLGTGKTLIARAVANETGAFFFLIHGSEIMSKLPGESELNLRKVFEEAKKNAPAIIFIDKLDVIAPKREQKSW</sequence>
<dbReference type="PANTHER" id="PTHR23077">
    <property type="entry name" value="AAA-FAMILY ATPASE"/>
    <property type="match status" value="1"/>
</dbReference>
<evidence type="ECO:0000259" key="3">
    <source>
        <dbReference type="SMART" id="SM01072"/>
    </source>
</evidence>
<evidence type="ECO:0000313" key="6">
    <source>
        <dbReference type="EMBL" id="CAF1461862.1"/>
    </source>
</evidence>
<dbReference type="InterPro" id="IPR027417">
    <property type="entry name" value="P-loop_NTPase"/>
</dbReference>
<dbReference type="InterPro" id="IPR004201">
    <property type="entry name" value="Cdc48_dom2"/>
</dbReference>
<dbReference type="AlphaFoldDB" id="A0A815QFR4"/>
<dbReference type="SUPFAM" id="SSF54585">
    <property type="entry name" value="Cdc48 domain 2-like"/>
    <property type="match status" value="1"/>
</dbReference>
<dbReference type="Proteomes" id="UP000663836">
    <property type="component" value="Unassembled WGS sequence"/>
</dbReference>
<gene>
    <name evidence="9" type="ORF">FNK824_LOCUS25749</name>
    <name evidence="10" type="ORF">JBS370_LOCUS27612</name>
    <name evidence="8" type="ORF">JXQ802_LOCUS57552</name>
    <name evidence="11" type="ORF">OTI717_LOCUS32550</name>
    <name evidence="7" type="ORF">PYM288_LOCUS40950</name>
    <name evidence="5" type="ORF">SEV965_LOCUS33935</name>
    <name evidence="6" type="ORF">ZHD862_LOCUS35730</name>
</gene>
<evidence type="ECO:0000256" key="2">
    <source>
        <dbReference type="ARBA" id="ARBA00022840"/>
    </source>
</evidence>
<organism evidence="6 12">
    <name type="scientific">Rotaria sordida</name>
    <dbReference type="NCBI Taxonomy" id="392033"/>
    <lineage>
        <taxon>Eukaryota</taxon>
        <taxon>Metazoa</taxon>
        <taxon>Spiralia</taxon>
        <taxon>Gnathifera</taxon>
        <taxon>Rotifera</taxon>
        <taxon>Eurotatoria</taxon>
        <taxon>Bdelloidea</taxon>
        <taxon>Philodinida</taxon>
        <taxon>Philodinidae</taxon>
        <taxon>Rotaria</taxon>
    </lineage>
</organism>
<dbReference type="Pfam" id="PF00004">
    <property type="entry name" value="AAA"/>
    <property type="match status" value="1"/>
</dbReference>
<dbReference type="EMBL" id="CAJNOL010015200">
    <property type="protein sequence ID" value="CAF1670722.1"/>
    <property type="molecule type" value="Genomic_DNA"/>
</dbReference>
<evidence type="ECO:0000313" key="10">
    <source>
        <dbReference type="EMBL" id="CAF4024615.1"/>
    </source>
</evidence>